<keyword evidence="2" id="KW-1185">Reference proteome</keyword>
<dbReference type="RefSeq" id="WP_012002889.1">
    <property type="nucleotide sequence ID" value="NC_009828.1"/>
</dbReference>
<dbReference type="HOGENOM" id="CLU_1093570_0_0_0"/>
<sequence>MIDLKKILVFLFLSISTMCFMIELDISNQIHHFIDVGNLLIKLSENDLQVGFLFEDNRSNYAKLGFLKVKSSDSSFRIGGTLGNSWTIFLKMGVNIYGITPGDYTVNVVLSPNINYMQWQINQKFFLGKNTLSFSDYERIGSVSFGFSRVYLRFQDREFGVYRIDDGIFPGFYPYTVGQTGEEGLFMGIGWMDGLAGFVSFRHRIVLKESSVFLNPFAVVKTDSIYPGIKMELFATDFKANLILTTRKVLMSVSF</sequence>
<evidence type="ECO:0000313" key="1">
    <source>
        <dbReference type="EMBL" id="ABV33408.1"/>
    </source>
</evidence>
<accession>A8F5H4</accession>
<gene>
    <name evidence="1" type="ordered locus">Tlet_0842</name>
</gene>
<dbReference type="OrthoDB" id="37303at2"/>
<proteinExistence type="predicted"/>
<reference evidence="1 2" key="2">
    <citation type="journal article" date="2009" name="Proc. Natl. Acad. Sci. U.S.A.">
        <title>On the chimeric nature, thermophilic origin, and phylogenetic placement of the Thermotogales.</title>
        <authorList>
            <person name="Zhaxybayeva O."/>
            <person name="Swithers K.S."/>
            <person name="Lapierre P."/>
            <person name="Fournier G.P."/>
            <person name="Bickhart D.M."/>
            <person name="DeBoy R.T."/>
            <person name="Nelson K.E."/>
            <person name="Nesbo C.L."/>
            <person name="Doolittle W.F."/>
            <person name="Gogarten J.P."/>
            <person name="Noll K.M."/>
        </authorList>
    </citation>
    <scope>NUCLEOTIDE SEQUENCE [LARGE SCALE GENOMIC DNA]</scope>
    <source>
        <strain evidence="2">ATCC BAA-301 / DSM 14385 / NBRC 107922 / TMO</strain>
    </source>
</reference>
<dbReference type="STRING" id="416591.Tlet_0842"/>
<dbReference type="KEGG" id="tle:Tlet_0842"/>
<dbReference type="Proteomes" id="UP000002016">
    <property type="component" value="Chromosome"/>
</dbReference>
<dbReference type="AlphaFoldDB" id="A8F5H4"/>
<name>A8F5H4_PSELT</name>
<evidence type="ECO:0000313" key="2">
    <source>
        <dbReference type="Proteomes" id="UP000002016"/>
    </source>
</evidence>
<protein>
    <submittedName>
        <fullName evidence="1">Uncharacterized protein</fullName>
    </submittedName>
</protein>
<organism evidence="1 2">
    <name type="scientific">Pseudothermotoga lettingae (strain ATCC BAA-301 / DSM 14385 / NBRC 107922 / TMO)</name>
    <name type="common">Thermotoga lettingae</name>
    <dbReference type="NCBI Taxonomy" id="416591"/>
    <lineage>
        <taxon>Bacteria</taxon>
        <taxon>Thermotogati</taxon>
        <taxon>Thermotogota</taxon>
        <taxon>Thermotogae</taxon>
        <taxon>Thermotogales</taxon>
        <taxon>Thermotogaceae</taxon>
        <taxon>Pseudothermotoga</taxon>
    </lineage>
</organism>
<reference evidence="1 2" key="1">
    <citation type="submission" date="2007-08" db="EMBL/GenBank/DDBJ databases">
        <title>Complete sequence of Thermotoga lettingae TMO.</title>
        <authorList>
            <consortium name="US DOE Joint Genome Institute"/>
            <person name="Copeland A."/>
            <person name="Lucas S."/>
            <person name="Lapidus A."/>
            <person name="Barry K."/>
            <person name="Glavina del Rio T."/>
            <person name="Dalin E."/>
            <person name="Tice H."/>
            <person name="Pitluck S."/>
            <person name="Foster B."/>
            <person name="Bruce D."/>
            <person name="Schmutz J."/>
            <person name="Larimer F."/>
            <person name="Land M."/>
            <person name="Hauser L."/>
            <person name="Kyrpides N."/>
            <person name="Mikhailova N."/>
            <person name="Nelson K."/>
            <person name="Gogarten J.P."/>
            <person name="Noll K."/>
            <person name="Richardson P."/>
        </authorList>
    </citation>
    <scope>NUCLEOTIDE SEQUENCE [LARGE SCALE GENOMIC DNA]</scope>
    <source>
        <strain evidence="2">ATCC BAA-301 / DSM 14385 / NBRC 107922 / TMO</strain>
    </source>
</reference>
<dbReference type="EMBL" id="CP000812">
    <property type="protein sequence ID" value="ABV33408.1"/>
    <property type="molecule type" value="Genomic_DNA"/>
</dbReference>